<reference evidence="1" key="1">
    <citation type="submission" date="2021-06" db="EMBL/GenBank/DDBJ databases">
        <title>Comparative genomics, transcriptomics and evolutionary studies reveal genomic signatures of adaptation to plant cell wall in hemibiotrophic fungi.</title>
        <authorList>
            <consortium name="DOE Joint Genome Institute"/>
            <person name="Baroncelli R."/>
            <person name="Diaz J.F."/>
            <person name="Benocci T."/>
            <person name="Peng M."/>
            <person name="Battaglia E."/>
            <person name="Haridas S."/>
            <person name="Andreopoulos W."/>
            <person name="Labutti K."/>
            <person name="Pangilinan J."/>
            <person name="Floch G.L."/>
            <person name="Makela M.R."/>
            <person name="Henrissat B."/>
            <person name="Grigoriev I.V."/>
            <person name="Crouch J.A."/>
            <person name="De Vries R.P."/>
            <person name="Sukno S.A."/>
            <person name="Thon M.R."/>
        </authorList>
    </citation>
    <scope>NUCLEOTIDE SEQUENCE</scope>
    <source>
        <strain evidence="1">CBS 125086</strain>
    </source>
</reference>
<dbReference type="AlphaFoldDB" id="A0AAD8PVC7"/>
<dbReference type="GeneID" id="85444436"/>
<dbReference type="RefSeq" id="XP_060411807.1">
    <property type="nucleotide sequence ID" value="XM_060560196.1"/>
</dbReference>
<accession>A0AAD8PVC7</accession>
<proteinExistence type="predicted"/>
<dbReference type="Proteomes" id="UP001230504">
    <property type="component" value="Unassembled WGS sequence"/>
</dbReference>
<protein>
    <submittedName>
        <fullName evidence="1">Uncharacterized protein</fullName>
    </submittedName>
</protein>
<name>A0AAD8PVC7_9PEZI</name>
<comment type="caution">
    <text evidence="1">The sequence shown here is derived from an EMBL/GenBank/DDBJ whole genome shotgun (WGS) entry which is preliminary data.</text>
</comment>
<organism evidence="1 2">
    <name type="scientific">Colletotrichum navitas</name>
    <dbReference type="NCBI Taxonomy" id="681940"/>
    <lineage>
        <taxon>Eukaryota</taxon>
        <taxon>Fungi</taxon>
        <taxon>Dikarya</taxon>
        <taxon>Ascomycota</taxon>
        <taxon>Pezizomycotina</taxon>
        <taxon>Sordariomycetes</taxon>
        <taxon>Hypocreomycetidae</taxon>
        <taxon>Glomerellales</taxon>
        <taxon>Glomerellaceae</taxon>
        <taxon>Colletotrichum</taxon>
        <taxon>Colletotrichum graminicola species complex</taxon>
    </lineage>
</organism>
<keyword evidence="2" id="KW-1185">Reference proteome</keyword>
<evidence type="ECO:0000313" key="2">
    <source>
        <dbReference type="Proteomes" id="UP001230504"/>
    </source>
</evidence>
<evidence type="ECO:0000313" key="1">
    <source>
        <dbReference type="EMBL" id="KAK1584745.1"/>
    </source>
</evidence>
<gene>
    <name evidence="1" type="ORF">LY79DRAFT_581525</name>
</gene>
<dbReference type="EMBL" id="JAHLJV010000051">
    <property type="protein sequence ID" value="KAK1584745.1"/>
    <property type="molecule type" value="Genomic_DNA"/>
</dbReference>
<sequence length="196" mass="21951">MRRANNGTGCRAMLIESHQEDMMSGRLTSRQWVGSVVECLRDRHQRKRSISAGWTDAGRKPQANRDWCMGVHGGLADSWTFTLDNNARQHEVPSNPSLVGYRQAYFSIGPLSHPTLVLLAEWVGGCVDDGIIVDNRRGFVLTTSVLTVYWRPDRNRKPTTGMLPFEMEQSENKLWANETSDGLRGEVQLCASITSG</sequence>